<dbReference type="Proteomes" id="UP000186323">
    <property type="component" value="Chromosome I"/>
</dbReference>
<dbReference type="PANTHER" id="PTHR11527">
    <property type="entry name" value="HEAT-SHOCK PROTEIN 20 FAMILY MEMBER"/>
    <property type="match status" value="1"/>
</dbReference>
<dbReference type="InterPro" id="IPR002068">
    <property type="entry name" value="A-crystallin/Hsp20_dom"/>
</dbReference>
<evidence type="ECO:0000313" key="5">
    <source>
        <dbReference type="Proteomes" id="UP000186323"/>
    </source>
</evidence>
<sequence length="178" mass="19955">MSLIRVYPQHWFSPRNAQQPEQSFQPLDRLHHDIDRLFNGFFTPGWPTSLMDKPQADIRPSLDIHSDDKAYTIHMEVPGVDPDEVKVEVRDGMLTVEGEKKMESCAAPAAEGEKAEAKEPVCHVQERVYGSFCRQIGLAEDADVDNISASHKNGVLTIVIPRKQPEAPAARSITVQKQ</sequence>
<accession>A0A1K1LG87</accession>
<dbReference type="CDD" id="cd06464">
    <property type="entry name" value="ACD_sHsps-like"/>
    <property type="match status" value="1"/>
</dbReference>
<evidence type="ECO:0000256" key="2">
    <source>
        <dbReference type="RuleBase" id="RU003616"/>
    </source>
</evidence>
<dbReference type="SUPFAM" id="SSF49764">
    <property type="entry name" value="HSP20-like chaperones"/>
    <property type="match status" value="1"/>
</dbReference>
<keyword evidence="5" id="KW-1185">Reference proteome</keyword>
<dbReference type="PROSITE" id="PS01031">
    <property type="entry name" value="SHSP"/>
    <property type="match status" value="1"/>
</dbReference>
<organism evidence="4 5">
    <name type="scientific">Desulfovibrio piger</name>
    <dbReference type="NCBI Taxonomy" id="901"/>
    <lineage>
        <taxon>Bacteria</taxon>
        <taxon>Pseudomonadati</taxon>
        <taxon>Thermodesulfobacteriota</taxon>
        <taxon>Desulfovibrionia</taxon>
        <taxon>Desulfovibrionales</taxon>
        <taxon>Desulfovibrionaceae</taxon>
        <taxon>Desulfovibrio</taxon>
    </lineage>
</organism>
<dbReference type="RefSeq" id="WP_072335851.1">
    <property type="nucleotide sequence ID" value="NZ_CALJDE010000025.1"/>
</dbReference>
<evidence type="ECO:0000256" key="1">
    <source>
        <dbReference type="PROSITE-ProRule" id="PRU00285"/>
    </source>
</evidence>
<dbReference type="InterPro" id="IPR031107">
    <property type="entry name" value="Small_HSP"/>
</dbReference>
<evidence type="ECO:0000313" key="4">
    <source>
        <dbReference type="EMBL" id="SFV73725.1"/>
    </source>
</evidence>
<evidence type="ECO:0000259" key="3">
    <source>
        <dbReference type="PROSITE" id="PS01031"/>
    </source>
</evidence>
<protein>
    <submittedName>
        <fullName evidence="4">Heat shock protein Hsp20</fullName>
    </submittedName>
</protein>
<reference evidence="5" key="1">
    <citation type="submission" date="2016-10" db="EMBL/GenBank/DDBJ databases">
        <authorList>
            <person name="Wegmann U."/>
        </authorList>
    </citation>
    <scope>NUCLEOTIDE SEQUENCE [LARGE SCALE GENOMIC DNA]</scope>
</reference>
<dbReference type="KEGG" id="dpg:DESPIGER_1896"/>
<gene>
    <name evidence="4" type="ORF">DESPIGER_1896</name>
</gene>
<feature type="domain" description="SHSP" evidence="3">
    <location>
        <begin position="53"/>
        <end position="178"/>
    </location>
</feature>
<dbReference type="InterPro" id="IPR008978">
    <property type="entry name" value="HSP20-like_chaperone"/>
</dbReference>
<dbReference type="EMBL" id="LT630450">
    <property type="protein sequence ID" value="SFV73725.1"/>
    <property type="molecule type" value="Genomic_DNA"/>
</dbReference>
<keyword evidence="4" id="KW-0346">Stress response</keyword>
<comment type="similarity">
    <text evidence="1 2">Belongs to the small heat shock protein (HSP20) family.</text>
</comment>
<dbReference type="Gene3D" id="2.60.40.790">
    <property type="match status" value="1"/>
</dbReference>
<name>A0A1K1LG87_9BACT</name>
<dbReference type="Pfam" id="PF00011">
    <property type="entry name" value="HSP20"/>
    <property type="match status" value="1"/>
</dbReference>
<proteinExistence type="inferred from homology"/>
<dbReference type="AlphaFoldDB" id="A0A1K1LG87"/>